<evidence type="ECO:0000313" key="3">
    <source>
        <dbReference type="Proteomes" id="UP001500460"/>
    </source>
</evidence>
<protein>
    <recommendedName>
        <fullName evidence="4">Secreted protein</fullName>
    </recommendedName>
</protein>
<evidence type="ECO:0000313" key="2">
    <source>
        <dbReference type="EMBL" id="GAA2458647.1"/>
    </source>
</evidence>
<gene>
    <name evidence="2" type="ORF">GCM10010421_60040</name>
</gene>
<evidence type="ECO:0000256" key="1">
    <source>
        <dbReference type="SAM" id="MobiDB-lite"/>
    </source>
</evidence>
<comment type="caution">
    <text evidence="2">The sequence shown here is derived from an EMBL/GenBank/DDBJ whole genome shotgun (WGS) entry which is preliminary data.</text>
</comment>
<sequence>MARADRATRGRAAATAPATRGRTTPTARDSPGRTALAIRATCGPAARQGLSSGTTTSPFRDHTPA</sequence>
<feature type="region of interest" description="Disordered" evidence="1">
    <location>
        <begin position="1"/>
        <end position="65"/>
    </location>
</feature>
<organism evidence="2 3">
    <name type="scientific">Streptomyces glaucus</name>
    <dbReference type="NCBI Taxonomy" id="284029"/>
    <lineage>
        <taxon>Bacteria</taxon>
        <taxon>Bacillati</taxon>
        <taxon>Actinomycetota</taxon>
        <taxon>Actinomycetes</taxon>
        <taxon>Kitasatosporales</taxon>
        <taxon>Streptomycetaceae</taxon>
        <taxon>Streptomyces</taxon>
    </lineage>
</organism>
<reference evidence="3" key="1">
    <citation type="journal article" date="2019" name="Int. J. Syst. Evol. Microbiol.">
        <title>The Global Catalogue of Microorganisms (GCM) 10K type strain sequencing project: providing services to taxonomists for standard genome sequencing and annotation.</title>
        <authorList>
            <consortium name="The Broad Institute Genomics Platform"/>
            <consortium name="The Broad Institute Genome Sequencing Center for Infectious Disease"/>
            <person name="Wu L."/>
            <person name="Ma J."/>
        </authorList>
    </citation>
    <scope>NUCLEOTIDE SEQUENCE [LARGE SCALE GENOMIC DNA]</scope>
    <source>
        <strain evidence="3">JCM 6922</strain>
    </source>
</reference>
<accession>A0ABP5XMY4</accession>
<proteinExistence type="predicted"/>
<keyword evidence="3" id="KW-1185">Reference proteome</keyword>
<dbReference type="Proteomes" id="UP001500460">
    <property type="component" value="Unassembled WGS sequence"/>
</dbReference>
<evidence type="ECO:0008006" key="4">
    <source>
        <dbReference type="Google" id="ProtNLM"/>
    </source>
</evidence>
<feature type="compositionally biased region" description="Polar residues" evidence="1">
    <location>
        <begin position="49"/>
        <end position="58"/>
    </location>
</feature>
<dbReference type="EMBL" id="BAAATK010000067">
    <property type="protein sequence ID" value="GAA2458647.1"/>
    <property type="molecule type" value="Genomic_DNA"/>
</dbReference>
<feature type="compositionally biased region" description="Low complexity" evidence="1">
    <location>
        <begin position="10"/>
        <end position="29"/>
    </location>
</feature>
<name>A0ABP5XMY4_9ACTN</name>